<protein>
    <submittedName>
        <fullName evidence="1">Uncharacterized protein</fullName>
    </submittedName>
</protein>
<sequence>MHALLTFIYIFFAPNSNVEIYLINNMPFKSHWLDIISVAFLISYNCHPFLPTLSFLATIDLPFWSTLNPKCVIH</sequence>
<organism evidence="1 2">
    <name type="scientific">Clitoria ternatea</name>
    <name type="common">Butterfly pea</name>
    <dbReference type="NCBI Taxonomy" id="43366"/>
    <lineage>
        <taxon>Eukaryota</taxon>
        <taxon>Viridiplantae</taxon>
        <taxon>Streptophyta</taxon>
        <taxon>Embryophyta</taxon>
        <taxon>Tracheophyta</taxon>
        <taxon>Spermatophyta</taxon>
        <taxon>Magnoliopsida</taxon>
        <taxon>eudicotyledons</taxon>
        <taxon>Gunneridae</taxon>
        <taxon>Pentapetalae</taxon>
        <taxon>rosids</taxon>
        <taxon>fabids</taxon>
        <taxon>Fabales</taxon>
        <taxon>Fabaceae</taxon>
        <taxon>Papilionoideae</taxon>
        <taxon>50 kb inversion clade</taxon>
        <taxon>NPAAA clade</taxon>
        <taxon>indigoferoid/millettioid clade</taxon>
        <taxon>Phaseoleae</taxon>
        <taxon>Clitoria</taxon>
    </lineage>
</organism>
<dbReference type="Proteomes" id="UP001359559">
    <property type="component" value="Unassembled WGS sequence"/>
</dbReference>
<keyword evidence="2" id="KW-1185">Reference proteome</keyword>
<gene>
    <name evidence="1" type="ORF">RJT34_24335</name>
</gene>
<name>A0AAN9FW80_CLITE</name>
<dbReference type="AlphaFoldDB" id="A0AAN9FW80"/>
<reference evidence="1 2" key="1">
    <citation type="submission" date="2024-01" db="EMBL/GenBank/DDBJ databases">
        <title>The genomes of 5 underutilized Papilionoideae crops provide insights into root nodulation and disease resistance.</title>
        <authorList>
            <person name="Yuan L."/>
        </authorList>
    </citation>
    <scope>NUCLEOTIDE SEQUENCE [LARGE SCALE GENOMIC DNA]</scope>
    <source>
        <strain evidence="1">LY-2023</strain>
        <tissue evidence="1">Leaf</tissue>
    </source>
</reference>
<comment type="caution">
    <text evidence="1">The sequence shown here is derived from an EMBL/GenBank/DDBJ whole genome shotgun (WGS) entry which is preliminary data.</text>
</comment>
<evidence type="ECO:0000313" key="2">
    <source>
        <dbReference type="Proteomes" id="UP001359559"/>
    </source>
</evidence>
<proteinExistence type="predicted"/>
<accession>A0AAN9FW80</accession>
<dbReference type="EMBL" id="JAYKXN010000006">
    <property type="protein sequence ID" value="KAK7279288.1"/>
    <property type="molecule type" value="Genomic_DNA"/>
</dbReference>
<evidence type="ECO:0000313" key="1">
    <source>
        <dbReference type="EMBL" id="KAK7279288.1"/>
    </source>
</evidence>